<gene>
    <name evidence="2" type="ORF">CEXT_245051</name>
</gene>
<evidence type="ECO:0000313" key="3">
    <source>
        <dbReference type="Proteomes" id="UP001054945"/>
    </source>
</evidence>
<comment type="caution">
    <text evidence="2">The sequence shown here is derived from an EMBL/GenBank/DDBJ whole genome shotgun (WGS) entry which is preliminary data.</text>
</comment>
<name>A0AAV4U7X7_CAEEX</name>
<dbReference type="EMBL" id="BPLR01012437">
    <property type="protein sequence ID" value="GIY53937.1"/>
    <property type="molecule type" value="Genomic_DNA"/>
</dbReference>
<feature type="region of interest" description="Disordered" evidence="1">
    <location>
        <begin position="31"/>
        <end position="57"/>
    </location>
</feature>
<accession>A0AAV4U7X7</accession>
<reference evidence="2 3" key="1">
    <citation type="submission" date="2021-06" db="EMBL/GenBank/DDBJ databases">
        <title>Caerostris extrusa draft genome.</title>
        <authorList>
            <person name="Kono N."/>
            <person name="Arakawa K."/>
        </authorList>
    </citation>
    <scope>NUCLEOTIDE SEQUENCE [LARGE SCALE GENOMIC DNA]</scope>
</reference>
<evidence type="ECO:0000256" key="1">
    <source>
        <dbReference type="SAM" id="MobiDB-lite"/>
    </source>
</evidence>
<dbReference type="AlphaFoldDB" id="A0AAV4U7X7"/>
<evidence type="ECO:0000313" key="2">
    <source>
        <dbReference type="EMBL" id="GIY53937.1"/>
    </source>
</evidence>
<sequence length="57" mass="6713">KWKSPEVLEQEMNISSEVIKVFEQVINFEDEETKKTSLEESNLEKGERKPEEMKTSP</sequence>
<organism evidence="2 3">
    <name type="scientific">Caerostris extrusa</name>
    <name type="common">Bark spider</name>
    <name type="synonym">Caerostris bankana</name>
    <dbReference type="NCBI Taxonomy" id="172846"/>
    <lineage>
        <taxon>Eukaryota</taxon>
        <taxon>Metazoa</taxon>
        <taxon>Ecdysozoa</taxon>
        <taxon>Arthropoda</taxon>
        <taxon>Chelicerata</taxon>
        <taxon>Arachnida</taxon>
        <taxon>Araneae</taxon>
        <taxon>Araneomorphae</taxon>
        <taxon>Entelegynae</taxon>
        <taxon>Araneoidea</taxon>
        <taxon>Araneidae</taxon>
        <taxon>Caerostris</taxon>
    </lineage>
</organism>
<keyword evidence="3" id="KW-1185">Reference proteome</keyword>
<protein>
    <submittedName>
        <fullName evidence="2">Uncharacterized protein</fullName>
    </submittedName>
</protein>
<proteinExistence type="predicted"/>
<feature type="compositionally biased region" description="Basic and acidic residues" evidence="1">
    <location>
        <begin position="32"/>
        <end position="57"/>
    </location>
</feature>
<dbReference type="Proteomes" id="UP001054945">
    <property type="component" value="Unassembled WGS sequence"/>
</dbReference>
<feature type="non-terminal residue" evidence="2">
    <location>
        <position position="1"/>
    </location>
</feature>